<evidence type="ECO:0000256" key="2">
    <source>
        <dbReference type="SAM" id="MobiDB-lite"/>
    </source>
</evidence>
<dbReference type="Proteomes" id="UP000053328">
    <property type="component" value="Unassembled WGS sequence"/>
</dbReference>
<dbReference type="GO" id="GO:0047661">
    <property type="term" value="F:amino-acid racemase activity"/>
    <property type="evidence" value="ECO:0007669"/>
    <property type="project" value="InterPro"/>
</dbReference>
<keyword evidence="4" id="KW-1185">Reference proteome</keyword>
<dbReference type="PANTHER" id="PTHR28047:SF6">
    <property type="entry name" value="CN HYDROLASE DOMAIN-CONTAINING PROTEIN"/>
    <property type="match status" value="1"/>
</dbReference>
<dbReference type="HOGENOM" id="CLU_571119_0_0_1"/>
<protein>
    <recommendedName>
        <fullName evidence="5">Asp/Glu/hydantoin racemase</fullName>
    </recommendedName>
</protein>
<dbReference type="Gene3D" id="3.40.50.12500">
    <property type="match status" value="1"/>
</dbReference>
<dbReference type="GeneID" id="27329484"/>
<feature type="compositionally biased region" description="Polar residues" evidence="2">
    <location>
        <begin position="175"/>
        <end position="184"/>
    </location>
</feature>
<feature type="compositionally biased region" description="Low complexity" evidence="2">
    <location>
        <begin position="15"/>
        <end position="37"/>
    </location>
</feature>
<dbReference type="RefSeq" id="XP_016238329.1">
    <property type="nucleotide sequence ID" value="XM_016376759.1"/>
</dbReference>
<dbReference type="InterPro" id="IPR053714">
    <property type="entry name" value="Iso_Racemase_Enz_sf"/>
</dbReference>
<evidence type="ECO:0000313" key="4">
    <source>
        <dbReference type="Proteomes" id="UP000053328"/>
    </source>
</evidence>
<feature type="compositionally biased region" description="Polar residues" evidence="2">
    <location>
        <begin position="1"/>
        <end position="11"/>
    </location>
</feature>
<evidence type="ECO:0008006" key="5">
    <source>
        <dbReference type="Google" id="ProtNLM"/>
    </source>
</evidence>
<dbReference type="PANTHER" id="PTHR28047">
    <property type="entry name" value="PROTEIN DCG1"/>
    <property type="match status" value="1"/>
</dbReference>
<dbReference type="InterPro" id="IPR015942">
    <property type="entry name" value="Asp/Glu/hydantoin_racemase"/>
</dbReference>
<dbReference type="VEuPathDB" id="FungiDB:PV08_02401"/>
<reference evidence="3 4" key="1">
    <citation type="submission" date="2015-01" db="EMBL/GenBank/DDBJ databases">
        <title>The Genome Sequence of Exophiala spinifera CBS89968.</title>
        <authorList>
            <consortium name="The Broad Institute Genomics Platform"/>
            <person name="Cuomo C."/>
            <person name="de Hoog S."/>
            <person name="Gorbushina A."/>
            <person name="Stielow B."/>
            <person name="Teixiera M."/>
            <person name="Abouelleil A."/>
            <person name="Chapman S.B."/>
            <person name="Priest M."/>
            <person name="Young S.K."/>
            <person name="Wortman J."/>
            <person name="Nusbaum C."/>
            <person name="Birren B."/>
        </authorList>
    </citation>
    <scope>NUCLEOTIDE SEQUENCE [LARGE SCALE GENOMIC DNA]</scope>
    <source>
        <strain evidence="3 4">CBS 89968</strain>
    </source>
</reference>
<feature type="compositionally biased region" description="Low complexity" evidence="2">
    <location>
        <begin position="195"/>
        <end position="222"/>
    </location>
</feature>
<dbReference type="EMBL" id="KN847493">
    <property type="protein sequence ID" value="KIW18113.1"/>
    <property type="molecule type" value="Genomic_DNA"/>
</dbReference>
<sequence length="486" mass="51326">MAELQQQQSPPQEHPLSLRPGASSSRSSSPQPQQPQQHPFLNLNEPSSSYIDDMQNSSPSSSAYQQQPRHVSGGPGPANGQQQYGSGRPSSQSPPAQQNGYGGGRGNRFPSQTYPTPQSPTNEVGVAAGNPFADGSRSRSSTIGQNYPIVVGGGAPPMPISPPQQSVQPLFAQHSGAQSQSSRPVSRAAGANMNSSSGPSTRPTSSSAATTTTTRSPFSTPITSPPRQRPSQILLINPNSTRSMTEACLSSLRPIIPAGVEVTGYTAPYPAPTAIESTTDAIMSTEAVLRDLAKYAASNGETVQNYDGMIVACFSKHPLIDALRESYDVPVIGIMEASLYTARMIGGRFGIIATAARSRIQQDDAVAAYGLSHFYVGSEATHLGVLELEGRPREEVAKRMAHAARTLVAKGADTILLGCAGMTDLVRAAKDAVRDEDGRRTVNVIDSVEAGLLIMTSLVGMGIPTSKKGVYKGEKEGRRTRGQNWL</sequence>
<dbReference type="Pfam" id="PF01177">
    <property type="entry name" value="Asp_Glu_race"/>
    <property type="match status" value="1"/>
</dbReference>
<dbReference type="STRING" id="91928.A0A0D2BGJ8"/>
<organism evidence="3 4">
    <name type="scientific">Exophiala spinifera</name>
    <dbReference type="NCBI Taxonomy" id="91928"/>
    <lineage>
        <taxon>Eukaryota</taxon>
        <taxon>Fungi</taxon>
        <taxon>Dikarya</taxon>
        <taxon>Ascomycota</taxon>
        <taxon>Pezizomycotina</taxon>
        <taxon>Eurotiomycetes</taxon>
        <taxon>Chaetothyriomycetidae</taxon>
        <taxon>Chaetothyriales</taxon>
        <taxon>Herpotrichiellaceae</taxon>
        <taxon>Exophiala</taxon>
    </lineage>
</organism>
<feature type="compositionally biased region" description="Low complexity" evidence="2">
    <location>
        <begin position="107"/>
        <end position="121"/>
    </location>
</feature>
<comment type="similarity">
    <text evidence="1">Belongs to the HyuE racemase family.</text>
</comment>
<evidence type="ECO:0000256" key="1">
    <source>
        <dbReference type="ARBA" id="ARBA00038414"/>
    </source>
</evidence>
<feature type="compositionally biased region" description="Polar residues" evidence="2">
    <location>
        <begin position="79"/>
        <end position="96"/>
    </location>
</feature>
<accession>A0A0D2BGJ8</accession>
<dbReference type="InterPro" id="IPR052186">
    <property type="entry name" value="Hydantoin_racemase-like"/>
</dbReference>
<dbReference type="AlphaFoldDB" id="A0A0D2BGJ8"/>
<name>A0A0D2BGJ8_9EURO</name>
<gene>
    <name evidence="3" type="ORF">PV08_02401</name>
</gene>
<evidence type="ECO:0000313" key="3">
    <source>
        <dbReference type="EMBL" id="KIW18113.1"/>
    </source>
</evidence>
<feature type="compositionally biased region" description="Low complexity" evidence="2">
    <location>
        <begin position="55"/>
        <end position="67"/>
    </location>
</feature>
<proteinExistence type="inferred from homology"/>
<dbReference type="OrthoDB" id="412018at2759"/>
<feature type="region of interest" description="Disordered" evidence="2">
    <location>
        <begin position="1"/>
        <end position="232"/>
    </location>
</feature>